<evidence type="ECO:0000313" key="8">
    <source>
        <dbReference type="EMBL" id="ALJ57528.1"/>
    </source>
</evidence>
<dbReference type="Gene3D" id="1.10.150.130">
    <property type="match status" value="1"/>
</dbReference>
<dbReference type="GO" id="GO:0015074">
    <property type="term" value="P:DNA integration"/>
    <property type="evidence" value="ECO:0007669"/>
    <property type="project" value="UniProtKB-KW"/>
</dbReference>
<dbReference type="InterPro" id="IPR004107">
    <property type="entry name" value="Integrase_SAM-like_N"/>
</dbReference>
<dbReference type="PANTHER" id="PTHR30349">
    <property type="entry name" value="PHAGE INTEGRASE-RELATED"/>
    <property type="match status" value="1"/>
</dbReference>
<dbReference type="InterPro" id="IPR002104">
    <property type="entry name" value="Integrase_catalytic"/>
</dbReference>
<dbReference type="RefSeq" id="WP_005680480.1">
    <property type="nucleotide sequence ID" value="NZ_CP012801.1"/>
</dbReference>
<dbReference type="Proteomes" id="UP000061809">
    <property type="component" value="Chromosome"/>
</dbReference>
<organism evidence="8 9">
    <name type="scientific">Bacteroides cellulosilyticus</name>
    <dbReference type="NCBI Taxonomy" id="246787"/>
    <lineage>
        <taxon>Bacteria</taxon>
        <taxon>Pseudomonadati</taxon>
        <taxon>Bacteroidota</taxon>
        <taxon>Bacteroidia</taxon>
        <taxon>Bacteroidales</taxon>
        <taxon>Bacteroidaceae</taxon>
        <taxon>Bacteroides</taxon>
    </lineage>
</organism>
<evidence type="ECO:0000259" key="7">
    <source>
        <dbReference type="PROSITE" id="PS51900"/>
    </source>
</evidence>
<dbReference type="InterPro" id="IPR011010">
    <property type="entry name" value="DNA_brk_join_enz"/>
</dbReference>
<feature type="domain" description="Tyr recombinase" evidence="6">
    <location>
        <begin position="122"/>
        <end position="312"/>
    </location>
</feature>
<accession>A0A0P0G617</accession>
<dbReference type="InterPro" id="IPR010998">
    <property type="entry name" value="Integrase_recombinase_N"/>
</dbReference>
<dbReference type="KEGG" id="bcel:BcellWH2_00252"/>
<protein>
    <submittedName>
        <fullName evidence="8">Tyrosine recombinase XerD</fullName>
    </submittedName>
</protein>
<dbReference type="PROSITE" id="PS51900">
    <property type="entry name" value="CB"/>
    <property type="match status" value="1"/>
</dbReference>
<dbReference type="GO" id="GO:0003677">
    <property type="term" value="F:DNA binding"/>
    <property type="evidence" value="ECO:0007669"/>
    <property type="project" value="UniProtKB-UniRule"/>
</dbReference>
<dbReference type="PROSITE" id="PS51898">
    <property type="entry name" value="TYR_RECOMBINASE"/>
    <property type="match status" value="1"/>
</dbReference>
<dbReference type="GeneID" id="75113904"/>
<dbReference type="Pfam" id="PF00589">
    <property type="entry name" value="Phage_integrase"/>
    <property type="match status" value="1"/>
</dbReference>
<sequence length="343" mass="39840">MTTRTDFAKYLTRFLSEYLPHQRNVSKNTIASYRDSFVQFINYMKDINGIPVERLLLKHLTRDNVINYLQWLHNTKKNTSATCNYRLAAIRSFCSYLQYIVIDNMVEWQSILSIKAKKTEISPPNYLSMEGIKLLLAQPDTTSWKGRRHLALLSLMYDTGARVQEIADLTVDCVRIDTTPYTIRLTGKGRKTRIVPLAEAQVDILRSYMEENNLNDPNMMKKPLFFNGRHEKLTREGITYILKIYADMANKQQPEIIPKKISCHSIRHSKAMHLLQAGVNLVYIRDILGHVSIQTTDIYARADSKAKREALENAYTRLTPNTITEKEWERNKNLLEWLKGLGH</sequence>
<dbReference type="AlphaFoldDB" id="A0A0P0G617"/>
<dbReference type="SUPFAM" id="SSF56349">
    <property type="entry name" value="DNA breaking-rejoining enzymes"/>
    <property type="match status" value="1"/>
</dbReference>
<dbReference type="Gene3D" id="1.10.443.10">
    <property type="entry name" value="Intergrase catalytic core"/>
    <property type="match status" value="1"/>
</dbReference>
<evidence type="ECO:0000256" key="2">
    <source>
        <dbReference type="ARBA" id="ARBA00022908"/>
    </source>
</evidence>
<dbReference type="Pfam" id="PF02899">
    <property type="entry name" value="Phage_int_SAM_1"/>
    <property type="match status" value="1"/>
</dbReference>
<comment type="similarity">
    <text evidence="1">Belongs to the 'phage' integrase family.</text>
</comment>
<evidence type="ECO:0000259" key="6">
    <source>
        <dbReference type="PROSITE" id="PS51898"/>
    </source>
</evidence>
<feature type="domain" description="Core-binding (CB)" evidence="7">
    <location>
        <begin position="5"/>
        <end position="98"/>
    </location>
</feature>
<keyword evidence="2" id="KW-0229">DNA integration</keyword>
<keyword evidence="4" id="KW-0233">DNA recombination</keyword>
<reference evidence="8 9" key="1">
    <citation type="journal article" date="2015" name="Science">
        <title>Genetic determinants of in vivo fitness and diet responsiveness in multiple human gut Bacteroides.</title>
        <authorList>
            <person name="Wu M."/>
            <person name="McNulty N.P."/>
            <person name="Rodionov D.A."/>
            <person name="Khoroshkin M.S."/>
            <person name="Griffin N.W."/>
            <person name="Cheng J."/>
            <person name="Latreille P."/>
            <person name="Kerstetter R.A."/>
            <person name="Terrapon N."/>
            <person name="Henrissat B."/>
            <person name="Osterman A.L."/>
            <person name="Gordon J.I."/>
        </authorList>
    </citation>
    <scope>NUCLEOTIDE SEQUENCE [LARGE SCALE GENOMIC DNA]</scope>
    <source>
        <strain evidence="8 9">WH2</strain>
    </source>
</reference>
<evidence type="ECO:0000313" key="9">
    <source>
        <dbReference type="Proteomes" id="UP000061809"/>
    </source>
</evidence>
<dbReference type="InterPro" id="IPR013762">
    <property type="entry name" value="Integrase-like_cat_sf"/>
</dbReference>
<evidence type="ECO:0000256" key="5">
    <source>
        <dbReference type="PROSITE-ProRule" id="PRU01248"/>
    </source>
</evidence>
<evidence type="ECO:0000256" key="3">
    <source>
        <dbReference type="ARBA" id="ARBA00023125"/>
    </source>
</evidence>
<proteinExistence type="inferred from homology"/>
<evidence type="ECO:0000256" key="1">
    <source>
        <dbReference type="ARBA" id="ARBA00008857"/>
    </source>
</evidence>
<evidence type="ECO:0000256" key="4">
    <source>
        <dbReference type="ARBA" id="ARBA00023172"/>
    </source>
</evidence>
<keyword evidence="3 5" id="KW-0238">DNA-binding</keyword>
<dbReference type="EMBL" id="CP012801">
    <property type="protein sequence ID" value="ALJ57528.1"/>
    <property type="molecule type" value="Genomic_DNA"/>
</dbReference>
<dbReference type="InterPro" id="IPR044068">
    <property type="entry name" value="CB"/>
</dbReference>
<dbReference type="GO" id="GO:0006310">
    <property type="term" value="P:DNA recombination"/>
    <property type="evidence" value="ECO:0007669"/>
    <property type="project" value="UniProtKB-KW"/>
</dbReference>
<dbReference type="PANTHER" id="PTHR30349:SF41">
    <property type="entry name" value="INTEGRASE_RECOMBINASE PROTEIN MJ0367-RELATED"/>
    <property type="match status" value="1"/>
</dbReference>
<dbReference type="InterPro" id="IPR050090">
    <property type="entry name" value="Tyrosine_recombinase_XerCD"/>
</dbReference>
<gene>
    <name evidence="8" type="primary">xerD_3</name>
    <name evidence="8" type="ORF">BcellWH2_00252</name>
</gene>
<dbReference type="PATRIC" id="fig|246787.4.peg.264"/>
<name>A0A0P0G617_9BACE</name>
<dbReference type="CDD" id="cd01182">
    <property type="entry name" value="INT_RitC_C_like"/>
    <property type="match status" value="1"/>
</dbReference>